<dbReference type="EMBL" id="BPQR01000056">
    <property type="protein sequence ID" value="GJE07831.1"/>
    <property type="molecule type" value="Genomic_DNA"/>
</dbReference>
<gene>
    <name evidence="1" type="ORF">AOPFMNJM_3163</name>
</gene>
<comment type="caution">
    <text evidence="1">The sequence shown here is derived from an EMBL/GenBank/DDBJ whole genome shotgun (WGS) entry which is preliminary data.</text>
</comment>
<accession>A0ABQ4T037</accession>
<dbReference type="Gene3D" id="1.10.10.60">
    <property type="entry name" value="Homeodomain-like"/>
    <property type="match status" value="2"/>
</dbReference>
<name>A0ABQ4T037_9HYPH</name>
<reference evidence="1" key="1">
    <citation type="journal article" date="2021" name="Front. Microbiol.">
        <title>Comprehensive Comparative Genomics and Phenotyping of Methylobacterium Species.</title>
        <authorList>
            <person name="Alessa O."/>
            <person name="Ogura Y."/>
            <person name="Fujitani Y."/>
            <person name="Takami H."/>
            <person name="Hayashi T."/>
            <person name="Sahin N."/>
            <person name="Tani A."/>
        </authorList>
    </citation>
    <scope>NUCLEOTIDE SEQUENCE</scope>
    <source>
        <strain evidence="1">LMG 23639</strain>
    </source>
</reference>
<keyword evidence="2" id="KW-1185">Reference proteome</keyword>
<reference evidence="1" key="2">
    <citation type="submission" date="2021-08" db="EMBL/GenBank/DDBJ databases">
        <authorList>
            <person name="Tani A."/>
            <person name="Ola A."/>
            <person name="Ogura Y."/>
            <person name="Katsura K."/>
            <person name="Hayashi T."/>
        </authorList>
    </citation>
    <scope>NUCLEOTIDE SEQUENCE</scope>
    <source>
        <strain evidence="1">LMG 23639</strain>
    </source>
</reference>
<sequence>MARRRLTDADIERIAEMRGRNVPMAVIGLALDCSASSVNYHCLRLGIDAPKTAKCTTHVIGPMLVQRSGHVVRRFTPEEDTRLLALEAEGLTPTEIARALGRRHNTVTARLATLARHQERLEAAG</sequence>
<proteinExistence type="predicted"/>
<evidence type="ECO:0000313" key="2">
    <source>
        <dbReference type="Proteomes" id="UP001055102"/>
    </source>
</evidence>
<evidence type="ECO:0000313" key="1">
    <source>
        <dbReference type="EMBL" id="GJE07831.1"/>
    </source>
</evidence>
<organism evidence="1 2">
    <name type="scientific">Methylobacterium jeotgali</name>
    <dbReference type="NCBI Taxonomy" id="381630"/>
    <lineage>
        <taxon>Bacteria</taxon>
        <taxon>Pseudomonadati</taxon>
        <taxon>Pseudomonadota</taxon>
        <taxon>Alphaproteobacteria</taxon>
        <taxon>Hyphomicrobiales</taxon>
        <taxon>Methylobacteriaceae</taxon>
        <taxon>Methylobacterium</taxon>
    </lineage>
</organism>
<evidence type="ECO:0008006" key="3">
    <source>
        <dbReference type="Google" id="ProtNLM"/>
    </source>
</evidence>
<dbReference type="RefSeq" id="WP_238277197.1">
    <property type="nucleotide sequence ID" value="NZ_BPQR01000056.1"/>
</dbReference>
<protein>
    <recommendedName>
        <fullName evidence="3">Transposase IS30-like HTH domain-containing protein</fullName>
    </recommendedName>
</protein>
<dbReference type="Proteomes" id="UP001055102">
    <property type="component" value="Unassembled WGS sequence"/>
</dbReference>